<name>R4T6D6_9PSEU</name>
<dbReference type="InterPro" id="IPR001387">
    <property type="entry name" value="Cro/C1-type_HTH"/>
</dbReference>
<dbReference type="InterPro" id="IPR011990">
    <property type="entry name" value="TPR-like_helical_dom_sf"/>
</dbReference>
<dbReference type="Proteomes" id="UP000013968">
    <property type="component" value="Chromosome"/>
</dbReference>
<dbReference type="AlphaFoldDB" id="R4T6D6"/>
<dbReference type="PATRIC" id="fig|1156913.3.peg.5440"/>
<evidence type="ECO:0000313" key="4">
    <source>
        <dbReference type="Proteomes" id="UP000013968"/>
    </source>
</evidence>
<dbReference type="SUPFAM" id="SSF48452">
    <property type="entry name" value="TPR-like"/>
    <property type="match status" value="1"/>
</dbReference>
<dbReference type="Pfam" id="PF01381">
    <property type="entry name" value="HTH_3"/>
    <property type="match status" value="1"/>
</dbReference>
<dbReference type="Gene3D" id="1.10.260.40">
    <property type="entry name" value="lambda repressor-like DNA-binding domains"/>
    <property type="match status" value="1"/>
</dbReference>
<dbReference type="KEGG" id="aoi:AORI_5343"/>
<accession>R4T6D6</accession>
<dbReference type="HOGENOM" id="CLU_051662_0_0_11"/>
<protein>
    <submittedName>
        <fullName evidence="3">XRE family transcriptional regulator</fullName>
    </submittedName>
</protein>
<dbReference type="CDD" id="cd00093">
    <property type="entry name" value="HTH_XRE"/>
    <property type="match status" value="1"/>
</dbReference>
<dbReference type="RefSeq" id="WP_016335667.1">
    <property type="nucleotide sequence ID" value="NC_021252.1"/>
</dbReference>
<dbReference type="EMBL" id="CP003410">
    <property type="protein sequence ID" value="AGM07926.1"/>
    <property type="molecule type" value="Genomic_DNA"/>
</dbReference>
<feature type="domain" description="HTH cro/C1-type" evidence="2">
    <location>
        <begin position="15"/>
        <end position="69"/>
    </location>
</feature>
<organism evidence="3 4">
    <name type="scientific">Amycolatopsis keratiniphila</name>
    <dbReference type="NCBI Taxonomy" id="129921"/>
    <lineage>
        <taxon>Bacteria</taxon>
        <taxon>Bacillati</taxon>
        <taxon>Actinomycetota</taxon>
        <taxon>Actinomycetes</taxon>
        <taxon>Pseudonocardiales</taxon>
        <taxon>Pseudonocardiaceae</taxon>
        <taxon>Amycolatopsis</taxon>
        <taxon>Amycolatopsis japonica group</taxon>
    </lineage>
</organism>
<sequence>MAALEVAQPEFGSRLRDRRLELGLSQKALADSGQVTASYVSLLEKGTRVPTLDVVVGLARVLNTSIESLLGVSAAGLIGAEAGGTDGTASTLVEARQCVEAGDVERAVKLLSAARAIGGLDERRLFDIDVLLQEQLGALDRHTERLALLDELDGLALVAASHEIRLSLGVDRAVALRESGRLGAAWEVLEPLIGQVGAPPYAGSWVHVRLLGVVVSVLVERGEFEPVRAFVPEMLDHAGKLGSGGVLGRAYWAAAMASHRLGDLERTRDYLTEAHRELTHASIKLVDWLRFCRFYATALLDVGEDLDAARDWLLAAETLTKTVRLPGEWTAATALRARFELAAGDIARAAELFEEAVAQDAGLTGATLISVLLEWATALQRLGRPAEAIEVLRRAARQCERDGNYRQAAEAWRRIDDVRGTDEERR</sequence>
<keyword evidence="1" id="KW-0238">DNA-binding</keyword>
<evidence type="ECO:0000256" key="1">
    <source>
        <dbReference type="ARBA" id="ARBA00023125"/>
    </source>
</evidence>
<dbReference type="InterPro" id="IPR050807">
    <property type="entry name" value="TransReg_Diox_bact_type"/>
</dbReference>
<dbReference type="PANTHER" id="PTHR46797:SF1">
    <property type="entry name" value="METHYLPHOSPHONATE SYNTHASE"/>
    <property type="match status" value="1"/>
</dbReference>
<dbReference type="PANTHER" id="PTHR46797">
    <property type="entry name" value="HTH-TYPE TRANSCRIPTIONAL REGULATOR"/>
    <property type="match status" value="1"/>
</dbReference>
<dbReference type="PROSITE" id="PS50943">
    <property type="entry name" value="HTH_CROC1"/>
    <property type="match status" value="1"/>
</dbReference>
<dbReference type="GO" id="GO:0003677">
    <property type="term" value="F:DNA binding"/>
    <property type="evidence" value="ECO:0007669"/>
    <property type="project" value="UniProtKB-KW"/>
</dbReference>
<proteinExistence type="predicted"/>
<dbReference type="InterPro" id="IPR010982">
    <property type="entry name" value="Lambda_DNA-bd_dom_sf"/>
</dbReference>
<dbReference type="SMART" id="SM00530">
    <property type="entry name" value="HTH_XRE"/>
    <property type="match status" value="1"/>
</dbReference>
<dbReference type="GO" id="GO:0003700">
    <property type="term" value="F:DNA-binding transcription factor activity"/>
    <property type="evidence" value="ECO:0007669"/>
    <property type="project" value="TreeGrafter"/>
</dbReference>
<dbReference type="Gene3D" id="1.25.40.10">
    <property type="entry name" value="Tetratricopeptide repeat domain"/>
    <property type="match status" value="1"/>
</dbReference>
<gene>
    <name evidence="3" type="ORF">AORI_5343</name>
</gene>
<keyword evidence="4" id="KW-1185">Reference proteome</keyword>
<evidence type="ECO:0000259" key="2">
    <source>
        <dbReference type="PROSITE" id="PS50943"/>
    </source>
</evidence>
<dbReference type="SUPFAM" id="SSF47413">
    <property type="entry name" value="lambda repressor-like DNA-binding domains"/>
    <property type="match status" value="1"/>
</dbReference>
<reference evidence="3 4" key="1">
    <citation type="journal article" date="2013" name="BMC Genomics">
        <title>ContigScape: a Cytoscape plugin facilitating microbial genome gap closing.</title>
        <authorList>
            <person name="Tang B."/>
            <person name="Wang Q."/>
            <person name="Yang M."/>
            <person name="Xie F."/>
            <person name="Zhu Y."/>
            <person name="Zhuo Y."/>
            <person name="Wang S."/>
            <person name="Gao H."/>
            <person name="Ding X."/>
            <person name="Zhang L."/>
            <person name="Zhao G."/>
            <person name="Zheng H."/>
        </authorList>
    </citation>
    <scope>NUCLEOTIDE SEQUENCE [LARGE SCALE GENOMIC DNA]</scope>
    <source>
        <strain evidence="3 4">HCCB10007</strain>
    </source>
</reference>
<evidence type="ECO:0000313" key="3">
    <source>
        <dbReference type="EMBL" id="AGM07926.1"/>
    </source>
</evidence>
<dbReference type="GO" id="GO:0005829">
    <property type="term" value="C:cytosol"/>
    <property type="evidence" value="ECO:0007669"/>
    <property type="project" value="TreeGrafter"/>
</dbReference>